<dbReference type="Proteomes" id="UP000214975">
    <property type="component" value="Chromosome"/>
</dbReference>
<dbReference type="AlphaFoldDB" id="A0A223HY22"/>
<dbReference type="EMBL" id="CP016893">
    <property type="protein sequence ID" value="AST57390.1"/>
    <property type="molecule type" value="Genomic_DNA"/>
</dbReference>
<gene>
    <name evidence="1" type="ORF">Thert_01318</name>
</gene>
<reference evidence="1 2" key="1">
    <citation type="submission" date="2016-08" db="EMBL/GenBank/DDBJ databases">
        <title>A novel genetic cassette of butanologenic Thermoanaerobacterium thermosaccharolyticum that directly convert cellulose to butanol.</title>
        <authorList>
            <person name="Li T."/>
            <person name="He J."/>
        </authorList>
    </citation>
    <scope>NUCLEOTIDE SEQUENCE [LARGE SCALE GENOMIC DNA]</scope>
    <source>
        <strain evidence="1 2">TG57</strain>
    </source>
</reference>
<proteinExistence type="predicted"/>
<accession>A0A223HY22</accession>
<name>A0A223HY22_THETR</name>
<sequence>MIIDSGKLKENLKSDYKRNLFNQRKWEGLKQKLNLDYKEIKDMDTLNENTIDMFVEFIDKHNLHFSRNVGGRGTGNESIIDPEYNVFSDEEFLKTYAANKGHWWG</sequence>
<evidence type="ECO:0000313" key="1">
    <source>
        <dbReference type="EMBL" id="AST57390.1"/>
    </source>
</evidence>
<dbReference type="RefSeq" id="WP_094397213.1">
    <property type="nucleotide sequence ID" value="NZ_CP016893.1"/>
</dbReference>
<organism evidence="1 2">
    <name type="scientific">Thermoanaerobacterium thermosaccharolyticum</name>
    <name type="common">Clostridium thermosaccharolyticum</name>
    <dbReference type="NCBI Taxonomy" id="1517"/>
    <lineage>
        <taxon>Bacteria</taxon>
        <taxon>Bacillati</taxon>
        <taxon>Bacillota</taxon>
        <taxon>Clostridia</taxon>
        <taxon>Thermoanaerobacterales</taxon>
        <taxon>Thermoanaerobacteraceae</taxon>
        <taxon>Thermoanaerobacterium</taxon>
    </lineage>
</organism>
<evidence type="ECO:0000313" key="2">
    <source>
        <dbReference type="Proteomes" id="UP000214975"/>
    </source>
</evidence>
<protein>
    <submittedName>
        <fullName evidence="1">LtrC-like protein</fullName>
    </submittedName>
</protein>